<organism evidence="6 7">
    <name type="scientific">Canis lupus familiaris</name>
    <name type="common">Dog</name>
    <name type="synonym">Canis familiaris</name>
    <dbReference type="NCBI Taxonomy" id="9615"/>
    <lineage>
        <taxon>Eukaryota</taxon>
        <taxon>Metazoa</taxon>
        <taxon>Chordata</taxon>
        <taxon>Craniata</taxon>
        <taxon>Vertebrata</taxon>
        <taxon>Euteleostomi</taxon>
        <taxon>Mammalia</taxon>
        <taxon>Eutheria</taxon>
        <taxon>Laurasiatheria</taxon>
        <taxon>Carnivora</taxon>
        <taxon>Caniformia</taxon>
        <taxon>Canidae</taxon>
        <taxon>Canis</taxon>
    </lineage>
</organism>
<reference evidence="6" key="2">
    <citation type="submission" date="2025-08" db="UniProtKB">
        <authorList>
            <consortium name="Ensembl"/>
        </authorList>
    </citation>
    <scope>IDENTIFICATION</scope>
</reference>
<dbReference type="InterPro" id="IPR040646">
    <property type="entry name" value="PND"/>
</dbReference>
<dbReference type="Proteomes" id="UP000694542">
    <property type="component" value="Chromosome 1"/>
</dbReference>
<dbReference type="SUPFAM" id="SSF47781">
    <property type="entry name" value="RuvA domain 2-like"/>
    <property type="match status" value="1"/>
</dbReference>
<feature type="region of interest" description="Disordered" evidence="3">
    <location>
        <begin position="141"/>
        <end position="163"/>
    </location>
</feature>
<evidence type="ECO:0000256" key="2">
    <source>
        <dbReference type="ARBA" id="ARBA00023204"/>
    </source>
</evidence>
<feature type="compositionally biased region" description="Low complexity" evidence="3">
    <location>
        <begin position="261"/>
        <end position="275"/>
    </location>
</feature>
<evidence type="ECO:0000313" key="7">
    <source>
        <dbReference type="Proteomes" id="UP000694542"/>
    </source>
</evidence>
<dbReference type="InterPro" id="IPR026985">
    <property type="entry name" value="FAAP24"/>
</dbReference>
<accession>A0A8C0PYG3</accession>
<dbReference type="Pfam" id="PF12826">
    <property type="entry name" value="HHH_2"/>
    <property type="match status" value="1"/>
</dbReference>
<dbReference type="GO" id="GO:0036297">
    <property type="term" value="P:interstrand cross-link repair"/>
    <property type="evidence" value="ECO:0007669"/>
    <property type="project" value="InterPro"/>
</dbReference>
<evidence type="ECO:0000256" key="3">
    <source>
        <dbReference type="SAM" id="MobiDB-lite"/>
    </source>
</evidence>
<evidence type="ECO:0000256" key="1">
    <source>
        <dbReference type="ARBA" id="ARBA00022763"/>
    </source>
</evidence>
<protein>
    <recommendedName>
        <fullName evidence="8">FA core complex associated protein 24</fullName>
    </recommendedName>
</protein>
<evidence type="ECO:0008006" key="8">
    <source>
        <dbReference type="Google" id="ProtNLM"/>
    </source>
</evidence>
<dbReference type="GO" id="GO:0043240">
    <property type="term" value="C:Fanconi anaemia nuclear complex"/>
    <property type="evidence" value="ECO:0007669"/>
    <property type="project" value="InterPro"/>
</dbReference>
<keyword evidence="2" id="KW-0234">DNA repair</keyword>
<dbReference type="Pfam" id="PF17949">
    <property type="entry name" value="PND"/>
    <property type="match status" value="1"/>
</dbReference>
<evidence type="ECO:0000313" key="6">
    <source>
        <dbReference type="Ensembl" id="ENSCAFP00040006076.1"/>
    </source>
</evidence>
<sequence length="500" mass="53263">MAGACVCVSWRLRVVRSAETRRRGEGLLLRQAVQGAGGNPGGRWPGRSRGALPDPAANVAGGKRRLLSESQAGPGIQDALEHPGRGFSDGRPLPFVVLPGLDLRPNPTPSPLTPGPRDLLTNWLLRPLGNPRGIVAAGCGRSSAGPTCSHARRWGPLPGARAPPTGRTLLLRNALRSNPARHWLRFPMDQSEPRLLRARRSWQPAAPIQTLRGAETASSPFSYWSAQVSISDALAYPAPPREAEGGQDETSASAPEGTGSGWRAAGKSAASSGPGAQVGCGPAGRRPRSARRDRGADRAAGQAADGQEPRGEHGPRARAYWACGGQRQVARVAAGAGDASRSCILYVTEADLVAGNGYRKKLVRVRNSSNLQGIVIVEKTQMSEQYFSAIQKFTVLDLGMVLLPVASQMEASCLIIQLVQEQTKEPSKNPFLSKKRAPIPELSLLRTVQQIPGVGKVKALLLLQKFPSIQQLSNASLRELEPVVGPAVAQHIQAFFTQPR</sequence>
<dbReference type="InterPro" id="IPR041663">
    <property type="entry name" value="DisA/LigA_HHH"/>
</dbReference>
<evidence type="ECO:0000259" key="5">
    <source>
        <dbReference type="Pfam" id="PF17949"/>
    </source>
</evidence>
<dbReference type="PANTHER" id="PTHR31786">
    <property type="entry name" value="FANCONI ANEMIA CORE COMPLEX-ASSOCIATED PROTEIN 24"/>
    <property type="match status" value="1"/>
</dbReference>
<evidence type="ECO:0000259" key="4">
    <source>
        <dbReference type="Pfam" id="PF12826"/>
    </source>
</evidence>
<feature type="region of interest" description="Disordered" evidence="3">
    <location>
        <begin position="34"/>
        <end position="53"/>
    </location>
</feature>
<name>A0A8C0PYG3_CANLF</name>
<dbReference type="Ensembl" id="ENSCAFT00040006998.1">
    <property type="protein sequence ID" value="ENSCAFP00040006076.1"/>
    <property type="gene ID" value="ENSCAFG00040003672.1"/>
</dbReference>
<feature type="domain" description="Fanconi anemia core complex-associated protein 24 pseudonuclease" evidence="5">
    <location>
        <begin position="340"/>
        <end position="420"/>
    </location>
</feature>
<reference evidence="6" key="1">
    <citation type="submission" date="2018-10" db="EMBL/GenBank/DDBJ databases">
        <title>De novo assembly of a Great Dane genome.</title>
        <authorList>
            <person name="Kidd J.M."/>
            <person name="Pendleton A.L."/>
            <person name="Shen F."/>
            <person name="Emery S."/>
        </authorList>
    </citation>
    <scope>NUCLEOTIDE SEQUENCE [LARGE SCALE GENOMIC DNA]</scope>
    <source>
        <strain evidence="6">Great Dane</strain>
    </source>
</reference>
<feature type="domain" description="DisA/LigA helix-hairpin-helix motif" evidence="4">
    <location>
        <begin position="451"/>
        <end position="499"/>
    </location>
</feature>
<feature type="compositionally biased region" description="Gly residues" evidence="3">
    <location>
        <begin position="35"/>
        <end position="44"/>
    </location>
</feature>
<feature type="region of interest" description="Disordered" evidence="3">
    <location>
        <begin position="237"/>
        <end position="316"/>
    </location>
</feature>
<dbReference type="Gene3D" id="3.40.50.10130">
    <property type="match status" value="1"/>
</dbReference>
<dbReference type="PANTHER" id="PTHR31786:SF2">
    <property type="entry name" value="FANCONI ANEMIA CORE COMPLEX-ASSOCIATED PROTEIN 24"/>
    <property type="match status" value="1"/>
</dbReference>
<dbReference type="CDD" id="cd20076">
    <property type="entry name" value="XPF_nuclease_FAAP24"/>
    <property type="match status" value="1"/>
</dbReference>
<keyword evidence="1" id="KW-0227">DNA damage</keyword>
<dbReference type="AlphaFoldDB" id="A0A8C0PYG3"/>
<dbReference type="Gene3D" id="1.10.150.20">
    <property type="entry name" value="5' to 3' exonuclease, C-terminal subdomain"/>
    <property type="match status" value="1"/>
</dbReference>
<dbReference type="InterPro" id="IPR010994">
    <property type="entry name" value="RuvA_2-like"/>
</dbReference>
<proteinExistence type="predicted"/>
<dbReference type="FunFam" id="1.10.150.20:FF:000046">
    <property type="entry name" value="Fanconi anemia core complex-associated protein 24"/>
    <property type="match status" value="1"/>
</dbReference>